<feature type="active site" description="Proton donor/acceptor" evidence="15">
    <location>
        <position position="258"/>
    </location>
</feature>
<dbReference type="InterPro" id="IPR005027">
    <property type="entry name" value="Glyco_trans_43"/>
</dbReference>
<feature type="binding site" evidence="16">
    <location>
        <begin position="66"/>
        <end position="68"/>
    </location>
    <ligand>
        <name>UDP-alpha-D-glucuronate</name>
        <dbReference type="ChEBI" id="CHEBI:58052"/>
    </ligand>
</feature>
<evidence type="ECO:0000256" key="10">
    <source>
        <dbReference type="ARBA" id="ARBA00023136"/>
    </source>
</evidence>
<evidence type="ECO:0000256" key="5">
    <source>
        <dbReference type="ARBA" id="ARBA00022692"/>
    </source>
</evidence>
<keyword evidence="6 17" id="KW-0479">Metal-binding</keyword>
<organism evidence="21 22">
    <name type="scientific">Oryzias latipes</name>
    <name type="common">Japanese rice fish</name>
    <name type="synonym">Japanese killifish</name>
    <dbReference type="NCBI Taxonomy" id="8090"/>
    <lineage>
        <taxon>Eukaryota</taxon>
        <taxon>Metazoa</taxon>
        <taxon>Chordata</taxon>
        <taxon>Craniata</taxon>
        <taxon>Vertebrata</taxon>
        <taxon>Euteleostomi</taxon>
        <taxon>Actinopterygii</taxon>
        <taxon>Neopterygii</taxon>
        <taxon>Teleostei</taxon>
        <taxon>Neoteleostei</taxon>
        <taxon>Acanthomorphata</taxon>
        <taxon>Ovalentaria</taxon>
        <taxon>Atherinomorphae</taxon>
        <taxon>Beloniformes</taxon>
        <taxon>Adrianichthyidae</taxon>
        <taxon>Oryziinae</taxon>
        <taxon>Oryzias</taxon>
    </lineage>
</organism>
<protein>
    <recommendedName>
        <fullName evidence="3 20">Galactosylgalactosylxylosylprotein 3-beta-glucuronosyltransferase</fullName>
        <ecNumber evidence="3 20">2.4.1.135</ecNumber>
    </recommendedName>
</protein>
<proteinExistence type="inferred from homology"/>
<evidence type="ECO:0000256" key="3">
    <source>
        <dbReference type="ARBA" id="ARBA00012641"/>
    </source>
</evidence>
<name>A0A3P9JLB9_ORYLA</name>
<feature type="site" description="Interaction with galactose moiety of substrate glycoprotein" evidence="18">
    <location>
        <position position="202"/>
    </location>
</feature>
<keyword evidence="10" id="KW-0472">Membrane</keyword>
<keyword evidence="11 19" id="KW-0325">Glycoprotein</keyword>
<comment type="cofactor">
    <cofactor evidence="1 17 20">
        <name>Mn(2+)</name>
        <dbReference type="ChEBI" id="CHEBI:29035"/>
    </cofactor>
</comment>
<dbReference type="GO" id="GO:0000139">
    <property type="term" value="C:Golgi membrane"/>
    <property type="evidence" value="ECO:0007669"/>
    <property type="project" value="UniProtKB-SubCell"/>
</dbReference>
<reference evidence="21" key="3">
    <citation type="submission" date="2025-08" db="UniProtKB">
        <authorList>
            <consortium name="Ensembl"/>
        </authorList>
    </citation>
    <scope>IDENTIFICATION</scope>
    <source>
        <strain evidence="21">HSOK</strain>
    </source>
</reference>
<dbReference type="PANTHER" id="PTHR10896">
    <property type="entry name" value="GALACTOSYLGALACTOSYLXYLOSYLPROTEIN 3-BETA-GLUCURONOSYLTRANSFERASE BETA-1,3-GLUCURONYLTRANSFERASE"/>
    <property type="match status" value="1"/>
</dbReference>
<feature type="binding site" evidence="16">
    <location>
        <position position="97"/>
    </location>
    <ligand>
        <name>UDP-alpha-D-glucuronate</name>
        <dbReference type="ChEBI" id="CHEBI:58052"/>
    </ligand>
</feature>
<dbReference type="Gene3D" id="3.90.550.10">
    <property type="entry name" value="Spore Coat Polysaccharide Biosynthesis Protein SpsA, Chain A"/>
    <property type="match status" value="1"/>
</dbReference>
<evidence type="ECO:0000256" key="8">
    <source>
        <dbReference type="ARBA" id="ARBA00022989"/>
    </source>
</evidence>
<evidence type="ECO:0000256" key="4">
    <source>
        <dbReference type="ARBA" id="ARBA00022679"/>
    </source>
</evidence>
<dbReference type="Proteomes" id="UP000265200">
    <property type="component" value="Chromosome 10"/>
</dbReference>
<keyword evidence="12 17" id="KW-0464">Manganese</keyword>
<dbReference type="InterPro" id="IPR029044">
    <property type="entry name" value="Nucleotide-diphossugar_trans"/>
</dbReference>
<evidence type="ECO:0000256" key="15">
    <source>
        <dbReference type="PIRSR" id="PIRSR605027-1"/>
    </source>
</evidence>
<dbReference type="PANTHER" id="PTHR10896:SF69">
    <property type="entry name" value="GALACTOSYLGALACTOSYLXYLOSYLPROTEIN 3-BETA-GLUCURONOSYLTRANSFERASE"/>
    <property type="match status" value="1"/>
</dbReference>
<feature type="binding site" evidence="16">
    <location>
        <position position="139"/>
    </location>
    <ligand>
        <name>UDP-alpha-D-glucuronate</name>
        <dbReference type="ChEBI" id="CHEBI:58052"/>
    </ligand>
</feature>
<keyword evidence="5" id="KW-0812">Transmembrane</keyword>
<keyword evidence="4 20" id="KW-0808">Transferase</keyword>
<reference evidence="21" key="4">
    <citation type="submission" date="2025-09" db="UniProtKB">
        <authorList>
            <consortium name="Ensembl"/>
        </authorList>
    </citation>
    <scope>IDENTIFICATION</scope>
    <source>
        <strain evidence="21">HSOK</strain>
    </source>
</reference>
<reference evidence="21 22" key="2">
    <citation type="submission" date="2017-04" db="EMBL/GenBank/DDBJ databases">
        <title>CpG methylation of centromeres and impact of large insertions on vertebrate speciation.</title>
        <authorList>
            <person name="Ichikawa K."/>
            <person name="Yoshimura J."/>
            <person name="Morishita S."/>
        </authorList>
    </citation>
    <scope>NUCLEOTIDE SEQUENCE</scope>
    <source>
        <strain evidence="21 22">HSOK</strain>
    </source>
</reference>
<evidence type="ECO:0000256" key="9">
    <source>
        <dbReference type="ARBA" id="ARBA00023034"/>
    </source>
</evidence>
<feature type="binding site" evidence="16">
    <location>
        <position position="144"/>
    </location>
    <ligand>
        <name>UDP-alpha-D-glucuronate</name>
        <dbReference type="ChEBI" id="CHEBI:58052"/>
    </ligand>
</feature>
<keyword evidence="8" id="KW-1133">Transmembrane helix</keyword>
<feature type="glycosylation site" description="N-linked (GlcNAc...) asparagine" evidence="19">
    <location>
        <position position="277"/>
    </location>
</feature>
<evidence type="ECO:0000256" key="12">
    <source>
        <dbReference type="ARBA" id="ARBA00023211"/>
    </source>
</evidence>
<dbReference type="AlphaFoldDB" id="A0A3P9JLB9"/>
<comment type="pathway">
    <text evidence="20">Protein modification; protein glycosylation.</text>
</comment>
<dbReference type="GO" id="GO:0015018">
    <property type="term" value="F:galactosylgalactosylxylosylprotein 3-beta-glucuronosyltransferase activity"/>
    <property type="evidence" value="ECO:0007669"/>
    <property type="project" value="UniProtKB-UniRule"/>
</dbReference>
<feature type="binding site" evidence="17">
    <location>
        <position position="171"/>
    </location>
    <ligand>
        <name>Mn(2+)</name>
        <dbReference type="ChEBI" id="CHEBI:29035"/>
    </ligand>
</feature>
<evidence type="ECO:0000256" key="19">
    <source>
        <dbReference type="PIRSR" id="PIRSR605027-6"/>
    </source>
</evidence>
<evidence type="ECO:0000256" key="11">
    <source>
        <dbReference type="ARBA" id="ARBA00023180"/>
    </source>
</evidence>
<dbReference type="CDD" id="cd00218">
    <property type="entry name" value="GlcAT-I"/>
    <property type="match status" value="1"/>
</dbReference>
<comment type="similarity">
    <text evidence="2 20">Belongs to the glycosyltransferase 43 family.</text>
</comment>
<keyword evidence="9 20" id="KW-0333">Golgi apparatus</keyword>
<evidence type="ECO:0000256" key="14">
    <source>
        <dbReference type="ARBA" id="ARBA00060399"/>
    </source>
</evidence>
<dbReference type="FunFam" id="3.90.550.10:FF:000010">
    <property type="entry name" value="Galactosylgalactosylxylosylprotein 3-beta-glucuronosyltransferase"/>
    <property type="match status" value="1"/>
</dbReference>
<evidence type="ECO:0000313" key="21">
    <source>
        <dbReference type="Ensembl" id="ENSORLP00015033135.1"/>
    </source>
</evidence>
<evidence type="ECO:0000256" key="2">
    <source>
        <dbReference type="ARBA" id="ARBA00007706"/>
    </source>
</evidence>
<evidence type="ECO:0000256" key="7">
    <source>
        <dbReference type="ARBA" id="ARBA00022968"/>
    </source>
</evidence>
<dbReference type="SUPFAM" id="SSF53448">
    <property type="entry name" value="Nucleotide-diphospho-sugar transferases"/>
    <property type="match status" value="1"/>
</dbReference>
<evidence type="ECO:0000256" key="18">
    <source>
        <dbReference type="PIRSR" id="PIRSR605027-4"/>
    </source>
</evidence>
<keyword evidence="7 20" id="KW-0735">Signal-anchor</keyword>
<dbReference type="EC" id="2.4.1.135" evidence="3 20"/>
<comment type="subcellular location">
    <subcellularLocation>
        <location evidence="14">Endomembrane system</location>
        <topology evidence="14">Single-pass type II membrane protein</topology>
    </subcellularLocation>
    <subcellularLocation>
        <location evidence="20">Golgi apparatus membrane</location>
        <topology evidence="20">Single-pass type II membrane protein</topology>
    </subcellularLocation>
</comment>
<evidence type="ECO:0000256" key="13">
    <source>
        <dbReference type="ARBA" id="ARBA00047979"/>
    </source>
</evidence>
<accession>A0A3P9JLB9</accession>
<dbReference type="Pfam" id="PF03360">
    <property type="entry name" value="Glyco_transf_43"/>
    <property type="match status" value="1"/>
</dbReference>
<reference key="1">
    <citation type="journal article" date="2007" name="Nature">
        <title>The medaka draft genome and insights into vertebrate genome evolution.</title>
        <authorList>
            <person name="Kasahara M."/>
            <person name="Naruse K."/>
            <person name="Sasaki S."/>
            <person name="Nakatani Y."/>
            <person name="Qu W."/>
            <person name="Ahsan B."/>
            <person name="Yamada T."/>
            <person name="Nagayasu Y."/>
            <person name="Doi K."/>
            <person name="Kasai Y."/>
            <person name="Jindo T."/>
            <person name="Kobayashi D."/>
            <person name="Shimada A."/>
            <person name="Toyoda A."/>
            <person name="Kuroki Y."/>
            <person name="Fujiyama A."/>
            <person name="Sasaki T."/>
            <person name="Shimizu A."/>
            <person name="Asakawa S."/>
            <person name="Shimizu N."/>
            <person name="Hashimoto S."/>
            <person name="Yang J."/>
            <person name="Lee Y."/>
            <person name="Matsushima K."/>
            <person name="Sugano S."/>
            <person name="Sakaizumi M."/>
            <person name="Narita T."/>
            <person name="Ohishi K."/>
            <person name="Haga S."/>
            <person name="Ohta F."/>
            <person name="Nomoto H."/>
            <person name="Nogata K."/>
            <person name="Morishita T."/>
            <person name="Endo T."/>
            <person name="Shin-I T."/>
            <person name="Takeda H."/>
            <person name="Morishita S."/>
            <person name="Kohara Y."/>
        </authorList>
    </citation>
    <scope>NUCLEOTIDE SEQUENCE [LARGE SCALE GENOMIC DNA]</scope>
    <source>
        <strain>Hd-rR</strain>
    </source>
</reference>
<feature type="binding site" evidence="16">
    <location>
        <begin position="285"/>
        <end position="287"/>
    </location>
    <ligand>
        <name>UDP-alpha-D-glucuronate</name>
        <dbReference type="ChEBI" id="CHEBI:58052"/>
    </ligand>
</feature>
<dbReference type="Ensembl" id="ENSORLT00015034696.1">
    <property type="protein sequence ID" value="ENSORLP00015033135.1"/>
    <property type="gene ID" value="ENSORLG00015018361.1"/>
</dbReference>
<evidence type="ECO:0000256" key="6">
    <source>
        <dbReference type="ARBA" id="ARBA00022723"/>
    </source>
</evidence>
<comment type="catalytic activity">
    <reaction evidence="13 20">
        <text>3-O-(beta-D-galactosyl-(1-&gt;3)-beta-D-galactosyl-(1-&gt;4)-beta-D-xylosyl)-L-seryl-[protein] + UDP-alpha-D-glucuronate = 3-O-(beta-D-GlcA-(1-&gt;3)-beta-D-Gal-(1-&gt;3)-beta-D-Gal-(1-&gt;4)-beta-D-Xyl)-L-seryl-[protein] + UDP + H(+)</text>
        <dbReference type="Rhea" id="RHEA:24168"/>
        <dbReference type="Rhea" id="RHEA-COMP:12571"/>
        <dbReference type="Rhea" id="RHEA-COMP:12573"/>
        <dbReference type="ChEBI" id="CHEBI:15378"/>
        <dbReference type="ChEBI" id="CHEBI:58052"/>
        <dbReference type="ChEBI" id="CHEBI:58223"/>
        <dbReference type="ChEBI" id="CHEBI:132090"/>
        <dbReference type="ChEBI" id="CHEBI:132093"/>
        <dbReference type="EC" id="2.4.1.135"/>
    </reaction>
</comment>
<evidence type="ECO:0000313" key="22">
    <source>
        <dbReference type="Proteomes" id="UP000265200"/>
    </source>
</evidence>
<dbReference type="UniPathway" id="UPA00378"/>
<sequence length="307" mass="34831">MKKYIARNPVFLILVMLCCSLLYNLWPHNRAVLQSVFFKEVVRTKYIYTRPPPWSSGLPVIFAITPTYSRPVQKAELTRLANTFLHVPNLHWIVVEDSKNTSTLVSHLLQSTGLNYTHLHVETPLKFKVTGGKKRNPPRGTLQRNLALQWLRQTFSVNDSHPGVVYFADDDNTYSLQLFEEMRFTTKVSVWPVAFVGGLPYESPKVNSSGKVYGWRVIIDPQRPFAIDMAGFAVNLKLILTKPQARFKLTGVKGGYQESSLLTDLVSLSDLEPKASNCTKVLVWHTRTQTPILRKNITGLADFIGEI</sequence>
<evidence type="ECO:0000256" key="20">
    <source>
        <dbReference type="RuleBase" id="RU363127"/>
    </source>
</evidence>
<evidence type="ECO:0000256" key="17">
    <source>
        <dbReference type="PIRSR" id="PIRSR605027-3"/>
    </source>
</evidence>
<dbReference type="GO" id="GO:0046872">
    <property type="term" value="F:metal ion binding"/>
    <property type="evidence" value="ECO:0007669"/>
    <property type="project" value="UniProtKB-KW"/>
</dbReference>
<evidence type="ECO:0000256" key="16">
    <source>
        <dbReference type="PIRSR" id="PIRSR605027-2"/>
    </source>
</evidence>
<feature type="binding site" evidence="16">
    <location>
        <begin position="169"/>
        <end position="171"/>
    </location>
    <ligand>
        <name>UDP-alpha-D-glucuronate</name>
        <dbReference type="ChEBI" id="CHEBI:58052"/>
    </ligand>
</feature>
<evidence type="ECO:0000256" key="1">
    <source>
        <dbReference type="ARBA" id="ARBA00001936"/>
    </source>
</evidence>